<dbReference type="Proteomes" id="UP000596827">
    <property type="component" value="Unassembled WGS sequence"/>
</dbReference>
<proteinExistence type="predicted"/>
<reference evidence="2" key="1">
    <citation type="submission" date="2020-08" db="EMBL/GenBank/DDBJ databases">
        <title>Ramlibacter sp. GTP1 16S ribosomal RNA gene genome sequencing and assembly.</title>
        <authorList>
            <person name="Kang M."/>
        </authorList>
    </citation>
    <scope>NUCLEOTIDE SEQUENCE</scope>
    <source>
        <strain evidence="2">GTP1</strain>
    </source>
</reference>
<sequence>MKNLAVLASIATLSACVSTGPRVQSGGAPPPPQGPAEYGYKPGESAPTIISEHEFEQLTMQLTDLYNQRATLGQLWRGTADSAQRARYASDIDRLNRMIAPLEYRMRAANRPLPPAAPY</sequence>
<organism evidence="2 3">
    <name type="scientific">Ramlibacter albus</name>
    <dbReference type="NCBI Taxonomy" id="2079448"/>
    <lineage>
        <taxon>Bacteria</taxon>
        <taxon>Pseudomonadati</taxon>
        <taxon>Pseudomonadota</taxon>
        <taxon>Betaproteobacteria</taxon>
        <taxon>Burkholderiales</taxon>
        <taxon>Comamonadaceae</taxon>
        <taxon>Ramlibacter</taxon>
    </lineage>
</organism>
<comment type="caution">
    <text evidence="2">The sequence shown here is derived from an EMBL/GenBank/DDBJ whole genome shotgun (WGS) entry which is preliminary data.</text>
</comment>
<name>A0A923M744_9BURK</name>
<dbReference type="PROSITE" id="PS51257">
    <property type="entry name" value="PROKAR_LIPOPROTEIN"/>
    <property type="match status" value="1"/>
</dbReference>
<dbReference type="RefSeq" id="WP_187081442.1">
    <property type="nucleotide sequence ID" value="NZ_JACORU010000003.1"/>
</dbReference>
<accession>A0A923M744</accession>
<evidence type="ECO:0008006" key="4">
    <source>
        <dbReference type="Google" id="ProtNLM"/>
    </source>
</evidence>
<gene>
    <name evidence="2" type="ORF">H8R02_11020</name>
</gene>
<protein>
    <recommendedName>
        <fullName evidence="4">Lipoprotein</fullName>
    </recommendedName>
</protein>
<keyword evidence="3" id="KW-1185">Reference proteome</keyword>
<evidence type="ECO:0000313" key="3">
    <source>
        <dbReference type="Proteomes" id="UP000596827"/>
    </source>
</evidence>
<evidence type="ECO:0000256" key="1">
    <source>
        <dbReference type="SAM" id="MobiDB-lite"/>
    </source>
</evidence>
<dbReference type="EMBL" id="JACORU010000003">
    <property type="protein sequence ID" value="MBC5764986.1"/>
    <property type="molecule type" value="Genomic_DNA"/>
</dbReference>
<dbReference type="AlphaFoldDB" id="A0A923M744"/>
<evidence type="ECO:0000313" key="2">
    <source>
        <dbReference type="EMBL" id="MBC5764986.1"/>
    </source>
</evidence>
<feature type="region of interest" description="Disordered" evidence="1">
    <location>
        <begin position="19"/>
        <end position="46"/>
    </location>
</feature>